<evidence type="ECO:0000256" key="1">
    <source>
        <dbReference type="SAM" id="Phobius"/>
    </source>
</evidence>
<comment type="caution">
    <text evidence="2">The sequence shown here is derived from an EMBL/GenBank/DDBJ whole genome shotgun (WGS) entry which is preliminary data.</text>
</comment>
<proteinExistence type="predicted"/>
<dbReference type="AlphaFoldDB" id="A0A9D2E777"/>
<keyword evidence="1" id="KW-0472">Membrane</keyword>
<feature type="transmembrane region" description="Helical" evidence="1">
    <location>
        <begin position="47"/>
        <end position="73"/>
    </location>
</feature>
<reference evidence="2" key="1">
    <citation type="journal article" date="2021" name="PeerJ">
        <title>Extensive microbial diversity within the chicken gut microbiome revealed by metagenomics and culture.</title>
        <authorList>
            <person name="Gilroy R."/>
            <person name="Ravi A."/>
            <person name="Getino M."/>
            <person name="Pursley I."/>
            <person name="Horton D.L."/>
            <person name="Alikhan N.F."/>
            <person name="Baker D."/>
            <person name="Gharbi K."/>
            <person name="Hall N."/>
            <person name="Watson M."/>
            <person name="Adriaenssens E.M."/>
            <person name="Foster-Nyarko E."/>
            <person name="Jarju S."/>
            <person name="Secka A."/>
            <person name="Antonio M."/>
            <person name="Oren A."/>
            <person name="Chaudhuri R.R."/>
            <person name="La Ragione R."/>
            <person name="Hildebrand F."/>
            <person name="Pallen M.J."/>
        </authorList>
    </citation>
    <scope>NUCLEOTIDE SEQUENCE</scope>
    <source>
        <strain evidence="2">ChiHjej9B8-1298</strain>
    </source>
</reference>
<feature type="transmembrane region" description="Helical" evidence="1">
    <location>
        <begin position="6"/>
        <end position="26"/>
    </location>
</feature>
<name>A0A9D2E777_9BACE</name>
<protein>
    <submittedName>
        <fullName evidence="2">Uncharacterized protein</fullName>
    </submittedName>
</protein>
<evidence type="ECO:0000313" key="2">
    <source>
        <dbReference type="EMBL" id="HIZ32458.1"/>
    </source>
</evidence>
<evidence type="ECO:0000313" key="3">
    <source>
        <dbReference type="Proteomes" id="UP000824028"/>
    </source>
</evidence>
<dbReference type="EMBL" id="DXBX01000022">
    <property type="protein sequence ID" value="HIZ32458.1"/>
    <property type="molecule type" value="Genomic_DNA"/>
</dbReference>
<gene>
    <name evidence="2" type="ORF">H9814_02760</name>
</gene>
<keyword evidence="1" id="KW-1133">Transmembrane helix</keyword>
<keyword evidence="1" id="KW-0812">Transmembrane</keyword>
<sequence>MTMVVLEWILYGVCVVIAYIVFRYNWWFFPKKLSRWKRNRMSEYDFVYNRVLTAVCAGVVSGGFCAYIVYALFHMEPSVPSPVEVKLEKTEIEETQGSETLPEVTRIVRQWDEAHNERNYALFDTLYMDYVGYYGKEMSKQQCVTDKKRLFQTYPDFSQQSKHIRFEKKEEGLVKVYFGKQVHYAGKSRAFPSYLLLNRAMGDWKIEMESDEVTDAHLKETSK</sequence>
<organism evidence="2 3">
    <name type="scientific">Candidatus Bacteroides merdigallinarum</name>
    <dbReference type="NCBI Taxonomy" id="2838473"/>
    <lineage>
        <taxon>Bacteria</taxon>
        <taxon>Pseudomonadati</taxon>
        <taxon>Bacteroidota</taxon>
        <taxon>Bacteroidia</taxon>
        <taxon>Bacteroidales</taxon>
        <taxon>Bacteroidaceae</taxon>
        <taxon>Bacteroides</taxon>
    </lineage>
</organism>
<accession>A0A9D2E777</accession>
<dbReference type="Proteomes" id="UP000824028">
    <property type="component" value="Unassembled WGS sequence"/>
</dbReference>
<reference evidence="2" key="2">
    <citation type="submission" date="2021-04" db="EMBL/GenBank/DDBJ databases">
        <authorList>
            <person name="Gilroy R."/>
        </authorList>
    </citation>
    <scope>NUCLEOTIDE SEQUENCE</scope>
    <source>
        <strain evidence="2">ChiHjej9B8-1298</strain>
    </source>
</reference>